<accession>M7TN86</accession>
<reference evidence="8" key="1">
    <citation type="journal article" date="2013" name="Genome Announc.">
        <title>Draft genome sequence of the grapevine dieback fungus Eutypa lata UCR-EL1.</title>
        <authorList>
            <person name="Blanco-Ulate B."/>
            <person name="Rolshausen P.E."/>
            <person name="Cantu D."/>
        </authorList>
    </citation>
    <scope>NUCLEOTIDE SEQUENCE [LARGE SCALE GENOMIC DNA]</scope>
    <source>
        <strain evidence="8">UCR-EL1</strain>
    </source>
</reference>
<keyword evidence="2 4" id="KW-0863">Zinc-finger</keyword>
<feature type="compositionally biased region" description="Basic and acidic residues" evidence="5">
    <location>
        <begin position="137"/>
        <end position="146"/>
    </location>
</feature>
<dbReference type="Pfam" id="PF05180">
    <property type="entry name" value="zf-DNL"/>
    <property type="match status" value="1"/>
</dbReference>
<dbReference type="AlphaFoldDB" id="M7TN86"/>
<evidence type="ECO:0000313" key="8">
    <source>
        <dbReference type="Proteomes" id="UP000012174"/>
    </source>
</evidence>
<feature type="region of interest" description="Disordered" evidence="5">
    <location>
        <begin position="395"/>
        <end position="425"/>
    </location>
</feature>
<feature type="region of interest" description="Disordered" evidence="5">
    <location>
        <begin position="137"/>
        <end position="217"/>
    </location>
</feature>
<evidence type="ECO:0000259" key="6">
    <source>
        <dbReference type="PROSITE" id="PS51501"/>
    </source>
</evidence>
<evidence type="ECO:0000256" key="4">
    <source>
        <dbReference type="PROSITE-ProRule" id="PRU00834"/>
    </source>
</evidence>
<dbReference type="KEGG" id="ela:UCREL1_4846"/>
<dbReference type="PANTHER" id="PTHR20922">
    <property type="entry name" value="DNL-TYPE ZINC FINGER PROTEIN"/>
    <property type="match status" value="1"/>
</dbReference>
<dbReference type="GO" id="GO:0008270">
    <property type="term" value="F:zinc ion binding"/>
    <property type="evidence" value="ECO:0007669"/>
    <property type="project" value="UniProtKB-KW"/>
</dbReference>
<keyword evidence="8" id="KW-1185">Reference proteome</keyword>
<dbReference type="EMBL" id="KB706304">
    <property type="protein sequence ID" value="EMR68145.1"/>
    <property type="molecule type" value="Genomic_DNA"/>
</dbReference>
<proteinExistence type="predicted"/>
<evidence type="ECO:0000313" key="7">
    <source>
        <dbReference type="EMBL" id="EMR68145.1"/>
    </source>
</evidence>
<dbReference type="GO" id="GO:0030150">
    <property type="term" value="P:protein import into mitochondrial matrix"/>
    <property type="evidence" value="ECO:0007669"/>
    <property type="project" value="TreeGrafter"/>
</dbReference>
<feature type="compositionally biased region" description="Low complexity" evidence="5">
    <location>
        <begin position="147"/>
        <end position="161"/>
    </location>
</feature>
<dbReference type="GO" id="GO:0005739">
    <property type="term" value="C:mitochondrion"/>
    <property type="evidence" value="ECO:0007669"/>
    <property type="project" value="TreeGrafter"/>
</dbReference>
<feature type="domain" description="DNL-type" evidence="6">
    <location>
        <begin position="25"/>
        <end position="120"/>
    </location>
</feature>
<dbReference type="PROSITE" id="PS51501">
    <property type="entry name" value="ZF_DNL"/>
    <property type="match status" value="1"/>
</dbReference>
<dbReference type="InterPro" id="IPR007853">
    <property type="entry name" value="Znf_DNL-typ"/>
</dbReference>
<protein>
    <submittedName>
        <fullName evidence="7">Putative dnl zinc finger domain-containing protein</fullName>
    </submittedName>
</protein>
<name>M7TN86_EUTLA</name>
<dbReference type="eggNOG" id="KOG3277">
    <property type="taxonomic scope" value="Eukaryota"/>
</dbReference>
<feature type="compositionally biased region" description="Basic and acidic residues" evidence="5">
    <location>
        <begin position="198"/>
        <end position="217"/>
    </location>
</feature>
<evidence type="ECO:0000256" key="5">
    <source>
        <dbReference type="SAM" id="MobiDB-lite"/>
    </source>
</evidence>
<dbReference type="PANTHER" id="PTHR20922:SF13">
    <property type="entry name" value="DNL-TYPE ZINC FINGER PROTEIN"/>
    <property type="match status" value="1"/>
</dbReference>
<dbReference type="Proteomes" id="UP000012174">
    <property type="component" value="Unassembled WGS sequence"/>
</dbReference>
<keyword evidence="1" id="KW-0479">Metal-binding</keyword>
<dbReference type="OrthoDB" id="512667at2759"/>
<evidence type="ECO:0000256" key="1">
    <source>
        <dbReference type="ARBA" id="ARBA00022723"/>
    </source>
</evidence>
<dbReference type="HOGENOM" id="CLU_645621_0_0_1"/>
<feature type="compositionally biased region" description="Basic and acidic residues" evidence="5">
    <location>
        <begin position="260"/>
        <end position="275"/>
    </location>
</feature>
<sequence length="425" mass="47982">MSLETRMRDSKINIPGGYGEKTRKQLEPHYELTFTCVPCGGRSSHTVSKQGYHHGSVLITCPSCRNRHIISDHLGIFGDRKITVEDLMRERGRLVKRGTLGEDGDVEFWEDETASSQGDATANDPQWKLGELEGEEEAKRLRETKDPSAQSTTNTTTPTSPLGAGNARPSIDGTSHTGAIPSTRREYSTEPPFRSFRRLLDNRKNRQSDDITALREALREDPPSVVLRRPFQAPKEVLPQDLRTYTLPGNLSKFKSPLIPEREPTSTKPEPESKTGKTGFRITKVEHRPLRHQVLQELEEKTTKYHGWTTEDSNDTLRPNERFARNIADGQRSPLSRVPRENAIEHAKKYTNTDEVTSPEINVFSKVTVRKMEEEAARFAFLDKYKLSPEAQTTLPVSKLDLASRSEPGPQVPPIRKLSQSPQTH</sequence>
<feature type="region of interest" description="Disordered" evidence="5">
    <location>
        <begin position="248"/>
        <end position="277"/>
    </location>
</feature>
<dbReference type="InterPro" id="IPR024158">
    <property type="entry name" value="Mt_import_TIM15"/>
</dbReference>
<evidence type="ECO:0000256" key="3">
    <source>
        <dbReference type="ARBA" id="ARBA00022833"/>
    </source>
</evidence>
<feature type="region of interest" description="Disordered" evidence="5">
    <location>
        <begin position="1"/>
        <end position="20"/>
    </location>
</feature>
<feature type="compositionally biased region" description="Basic and acidic residues" evidence="5">
    <location>
        <begin position="1"/>
        <end position="11"/>
    </location>
</feature>
<keyword evidence="3" id="KW-0862">Zinc</keyword>
<dbReference type="STRING" id="1287681.M7TN86"/>
<dbReference type="GO" id="GO:0050821">
    <property type="term" value="P:protein stabilization"/>
    <property type="evidence" value="ECO:0007669"/>
    <property type="project" value="TreeGrafter"/>
</dbReference>
<organism evidence="7 8">
    <name type="scientific">Eutypa lata (strain UCR-EL1)</name>
    <name type="common">Grapevine dieback disease fungus</name>
    <name type="synonym">Eutypa armeniacae</name>
    <dbReference type="NCBI Taxonomy" id="1287681"/>
    <lineage>
        <taxon>Eukaryota</taxon>
        <taxon>Fungi</taxon>
        <taxon>Dikarya</taxon>
        <taxon>Ascomycota</taxon>
        <taxon>Pezizomycotina</taxon>
        <taxon>Sordariomycetes</taxon>
        <taxon>Xylariomycetidae</taxon>
        <taxon>Xylariales</taxon>
        <taxon>Diatrypaceae</taxon>
        <taxon>Eutypa</taxon>
    </lineage>
</organism>
<gene>
    <name evidence="7" type="ORF">UCREL1_4846</name>
</gene>
<dbReference type="GO" id="GO:0051087">
    <property type="term" value="F:protein-folding chaperone binding"/>
    <property type="evidence" value="ECO:0007669"/>
    <property type="project" value="TreeGrafter"/>
</dbReference>
<dbReference type="GO" id="GO:0006457">
    <property type="term" value="P:protein folding"/>
    <property type="evidence" value="ECO:0007669"/>
    <property type="project" value="TreeGrafter"/>
</dbReference>
<evidence type="ECO:0000256" key="2">
    <source>
        <dbReference type="ARBA" id="ARBA00022771"/>
    </source>
</evidence>